<evidence type="ECO:0000313" key="2">
    <source>
        <dbReference type="EMBL" id="SNX85005.1"/>
    </source>
</evidence>
<proteinExistence type="predicted"/>
<comment type="caution">
    <text evidence="2">The sequence shown here is derived from an EMBL/GenBank/DDBJ whole genome shotgun (WGS) entry which is preliminary data.</text>
</comment>
<name>A0AAJ5C5R0_9BASI</name>
<feature type="compositionally biased region" description="Low complexity" evidence="1">
    <location>
        <begin position="274"/>
        <end position="295"/>
    </location>
</feature>
<protein>
    <submittedName>
        <fullName evidence="2">Uncharacterized protein</fullName>
    </submittedName>
</protein>
<feature type="compositionally biased region" description="Low complexity" evidence="1">
    <location>
        <begin position="14"/>
        <end position="26"/>
    </location>
</feature>
<reference evidence="2" key="1">
    <citation type="submission" date="2023-10" db="EMBL/GenBank/DDBJ databases">
        <authorList>
            <person name="Guldener U."/>
        </authorList>
    </citation>
    <scope>NUCLEOTIDE SEQUENCE</scope>
    <source>
        <strain evidence="2">Mp4</strain>
    </source>
</reference>
<accession>A0AAJ5C5R0</accession>
<feature type="region of interest" description="Disordered" evidence="1">
    <location>
        <begin position="1"/>
        <end position="54"/>
    </location>
</feature>
<feature type="region of interest" description="Disordered" evidence="1">
    <location>
        <begin position="274"/>
        <end position="308"/>
    </location>
</feature>
<evidence type="ECO:0000313" key="3">
    <source>
        <dbReference type="Proteomes" id="UP001294444"/>
    </source>
</evidence>
<keyword evidence="3" id="KW-1185">Reference proteome</keyword>
<dbReference type="EMBL" id="OAPG01000008">
    <property type="protein sequence ID" value="SNX85005.1"/>
    <property type="molecule type" value="Genomic_DNA"/>
</dbReference>
<sequence length="368" mass="37977">MSATPSPSKRARIPTSSANPSATASPFNQPSSSNPARLPHNGPRSGGPIGTSALSGFGVSPSDAFSPANMNALEGYAMTGLTPYSTTSPAYTANATAAVGGGAGLGGAMTAASPLSAALAHGSRVLSGIQAGSPFQGGGGSTPVMMGQQQGPYLGSRYTGGATPNNMPNQMIPLHHSMVIQPESSITKPAMTWPQQGSPEYLRTSLLHLQNVLLARLESESEAFFDCIDSALSENADTRLMASRAKSFESALESMLGYVEKNGLASIPLLPLPTESPESKSSTSSPSAAAVAVAAGMAKDEEEQASNPNQISIATAASAGAQNNDDEVKIETKLQNEIQRLQTQAKDLFDRRQRVRECARIVGGILDS</sequence>
<dbReference type="Proteomes" id="UP001294444">
    <property type="component" value="Unassembled WGS sequence"/>
</dbReference>
<organism evidence="2 3">
    <name type="scientific">Melanopsichium pennsylvanicum</name>
    <dbReference type="NCBI Taxonomy" id="63383"/>
    <lineage>
        <taxon>Eukaryota</taxon>
        <taxon>Fungi</taxon>
        <taxon>Dikarya</taxon>
        <taxon>Basidiomycota</taxon>
        <taxon>Ustilaginomycotina</taxon>
        <taxon>Ustilaginomycetes</taxon>
        <taxon>Ustilaginales</taxon>
        <taxon>Ustilaginaceae</taxon>
        <taxon>Melanopsichium</taxon>
    </lineage>
</organism>
<dbReference type="AlphaFoldDB" id="A0AAJ5C5R0"/>
<evidence type="ECO:0000256" key="1">
    <source>
        <dbReference type="SAM" id="MobiDB-lite"/>
    </source>
</evidence>
<gene>
    <name evidence="2" type="ORF">MEPE_03714</name>
</gene>